<dbReference type="InterPro" id="IPR029063">
    <property type="entry name" value="SAM-dependent_MTases_sf"/>
</dbReference>
<protein>
    <recommendedName>
        <fullName evidence="3">Spermidine synthase</fullName>
    </recommendedName>
</protein>
<dbReference type="EMBL" id="LT629757">
    <property type="protein sequence ID" value="SDT09922.1"/>
    <property type="molecule type" value="Genomic_DNA"/>
</dbReference>
<keyword evidence="2" id="KW-1185">Reference proteome</keyword>
<dbReference type="SUPFAM" id="SSF53335">
    <property type="entry name" value="S-adenosyl-L-methionine-dependent methyltransferases"/>
    <property type="match status" value="1"/>
</dbReference>
<dbReference type="NCBIfam" id="NF037959">
    <property type="entry name" value="MFS_SpdSyn"/>
    <property type="match status" value="1"/>
</dbReference>
<evidence type="ECO:0008006" key="3">
    <source>
        <dbReference type="Google" id="ProtNLM"/>
    </source>
</evidence>
<dbReference type="STRING" id="642780.SAMN04488570_3522"/>
<dbReference type="RefSeq" id="WP_091732377.1">
    <property type="nucleotide sequence ID" value="NZ_LT629757.1"/>
</dbReference>
<accession>A0A1H1XL57</accession>
<organism evidence="1 2">
    <name type="scientific">Nocardioides scoriae</name>
    <dbReference type="NCBI Taxonomy" id="642780"/>
    <lineage>
        <taxon>Bacteria</taxon>
        <taxon>Bacillati</taxon>
        <taxon>Actinomycetota</taxon>
        <taxon>Actinomycetes</taxon>
        <taxon>Propionibacteriales</taxon>
        <taxon>Nocardioidaceae</taxon>
        <taxon>Nocardioides</taxon>
    </lineage>
</organism>
<sequence>MGDADVEILPTEREGAFVVRVGGRDQSCVDLGDPTRLVFDYVRRMGDVLDAVGEPGRPVRVLHVGGAGLTLPRYVAATRPTSWQVVLEPDEALTARIREELPLPRRSGIRVRPVAGREGLEAVRDDAVDVVVLDAYRDGEMPEDLVSAEAAAAYARVLGVGGVLLANVADRAPFALARDVLAGLRTCFAEVLVSAEPATLKGRRPGNLLLVAGGDDRLRRALERSATTSAAPYRVLAGEQVGSVLGGGAPRADPLRIDT</sequence>
<dbReference type="Proteomes" id="UP000198859">
    <property type="component" value="Chromosome I"/>
</dbReference>
<evidence type="ECO:0000313" key="1">
    <source>
        <dbReference type="EMBL" id="SDT09922.1"/>
    </source>
</evidence>
<gene>
    <name evidence="1" type="ORF">SAMN04488570_3522</name>
</gene>
<proteinExistence type="predicted"/>
<name>A0A1H1XL57_9ACTN</name>
<dbReference type="Gene3D" id="3.40.50.150">
    <property type="entry name" value="Vaccinia Virus protein VP39"/>
    <property type="match status" value="1"/>
</dbReference>
<reference evidence="2" key="1">
    <citation type="submission" date="2016-10" db="EMBL/GenBank/DDBJ databases">
        <authorList>
            <person name="Varghese N."/>
            <person name="Submissions S."/>
        </authorList>
    </citation>
    <scope>NUCLEOTIDE SEQUENCE [LARGE SCALE GENOMIC DNA]</scope>
    <source>
        <strain evidence="2">DSM 22127</strain>
    </source>
</reference>
<evidence type="ECO:0000313" key="2">
    <source>
        <dbReference type="Proteomes" id="UP000198859"/>
    </source>
</evidence>
<dbReference type="OrthoDB" id="8221452at2"/>
<dbReference type="AlphaFoldDB" id="A0A1H1XL57"/>